<dbReference type="EMBL" id="MLAK01000001">
    <property type="protein sequence ID" value="OHT17654.1"/>
    <property type="molecule type" value="Genomic_DNA"/>
</dbReference>
<dbReference type="VEuPathDB" id="TrichDB:TRFO_00937"/>
<feature type="repeat" description="TPR" evidence="1">
    <location>
        <begin position="534"/>
        <end position="567"/>
    </location>
</feature>
<dbReference type="GO" id="GO:0097546">
    <property type="term" value="C:ciliary base"/>
    <property type="evidence" value="ECO:0007669"/>
    <property type="project" value="TreeGrafter"/>
</dbReference>
<dbReference type="GO" id="GO:0097730">
    <property type="term" value="C:non-motile cilium"/>
    <property type="evidence" value="ECO:0007669"/>
    <property type="project" value="TreeGrafter"/>
</dbReference>
<dbReference type="Pfam" id="PF13432">
    <property type="entry name" value="TPR_16"/>
    <property type="match status" value="2"/>
</dbReference>
<comment type="caution">
    <text evidence="4">The sequence shown here is derived from an EMBL/GenBank/DDBJ whole genome shotgun (WGS) entry which is preliminary data.</text>
</comment>
<dbReference type="PROSITE" id="PS50005">
    <property type="entry name" value="TPR"/>
    <property type="match status" value="5"/>
</dbReference>
<sequence length="713" mass="81339">MSNTRLTSSRGRPPTSSRPISSRKGAGYNNGSLTTSGGKKVISPLDHVADSFSQFLKDTSDSPENKIKGFKKNIGAAIQESSNMIKKGDFPVALSKAKEAETEMKSFQDFITQKNIEDVDFKNVKYMVLMQLADAYKANSMLDDALHRYQRLLKDREFPYPQIVYLEIGHINMEQKKYEDAIKNYEMGINHLKPDTNRLIARFNQCCGIAQIQLGDYHKALSSFETAMRQDPSIKTGYNLVLCHSVLSSTEELREAYVRMLSVKPQMSIAELNDSDILGNQLHIERREQVRLVMLASRLVASRNEKEWQESYEFVLQQLKKSKFPEAAGEFEISYSLAYLNHRNANKAIEMLRQIRKKDPQLMALAATNLSFLYYLEQDYDNADKYATIALEHDKYNAQALVNKGNCLMQAGREEEARDSYLEAIGVEADCVEALFNLGLVSKFMGAYDEALQVFEKLNRIVPKSPEVLFEISDCYDKIGIIPNAIDWMHRLINLVPTDPAVWRRLGTIWDRDNNSTQAFQCFSESIKYDPSDIEVISWLGSYFRHNQMYDNALKFFQRAAAIAPKEPRYPLMVASCYRSMDCKQEALDVYERVIQMDPMNKQCLEHLIKLTTEMGLNAKADYYQRLMVDLNDRIQELQQEEMLRKQEQQEVDLASKPIGGLTATLANNTMQYTKEKVEAPSLKVDPSAQNVQTGVAGNGNDDIWDGVDIDLD</sequence>
<keyword evidence="2" id="KW-0175">Coiled coil</keyword>
<dbReference type="SMART" id="SM00028">
    <property type="entry name" value="TPR"/>
    <property type="match status" value="10"/>
</dbReference>
<dbReference type="GO" id="GO:0042073">
    <property type="term" value="P:intraciliary transport"/>
    <property type="evidence" value="ECO:0007669"/>
    <property type="project" value="TreeGrafter"/>
</dbReference>
<protein>
    <submittedName>
        <fullName evidence="4">TPR Domain containing protein</fullName>
    </submittedName>
</protein>
<dbReference type="InterPro" id="IPR019734">
    <property type="entry name" value="TPR_rpt"/>
</dbReference>
<keyword evidence="5" id="KW-1185">Reference proteome</keyword>
<organism evidence="4 5">
    <name type="scientific">Tritrichomonas foetus</name>
    <dbReference type="NCBI Taxonomy" id="1144522"/>
    <lineage>
        <taxon>Eukaryota</taxon>
        <taxon>Metamonada</taxon>
        <taxon>Parabasalia</taxon>
        <taxon>Tritrichomonadida</taxon>
        <taxon>Tritrichomonadidae</taxon>
        <taxon>Tritrichomonas</taxon>
    </lineage>
</organism>
<accession>A0A1J4L6S8</accession>
<evidence type="ECO:0000256" key="1">
    <source>
        <dbReference type="PROSITE-ProRule" id="PRU00339"/>
    </source>
</evidence>
<feature type="region of interest" description="Disordered" evidence="3">
    <location>
        <begin position="1"/>
        <end position="40"/>
    </location>
</feature>
<dbReference type="SUPFAM" id="SSF48452">
    <property type="entry name" value="TPR-like"/>
    <property type="match status" value="2"/>
</dbReference>
<proteinExistence type="predicted"/>
<dbReference type="RefSeq" id="XP_068370790.1">
    <property type="nucleotide sequence ID" value="XM_068489809.1"/>
</dbReference>
<dbReference type="OrthoDB" id="1926212at2759"/>
<keyword evidence="1" id="KW-0802">TPR repeat</keyword>
<dbReference type="GO" id="GO:0005814">
    <property type="term" value="C:centriole"/>
    <property type="evidence" value="ECO:0007669"/>
    <property type="project" value="TreeGrafter"/>
</dbReference>
<evidence type="ECO:0000256" key="3">
    <source>
        <dbReference type="SAM" id="MobiDB-lite"/>
    </source>
</evidence>
<dbReference type="Gene3D" id="1.25.40.10">
    <property type="entry name" value="Tetratricopeptide repeat domain"/>
    <property type="match status" value="2"/>
</dbReference>
<name>A0A1J4L6S8_9EUKA</name>
<evidence type="ECO:0000313" key="4">
    <source>
        <dbReference type="EMBL" id="OHT17654.1"/>
    </source>
</evidence>
<dbReference type="AlphaFoldDB" id="A0A1J4L6S8"/>
<dbReference type="Pfam" id="PF13181">
    <property type="entry name" value="TPR_8"/>
    <property type="match status" value="1"/>
</dbReference>
<feature type="coiled-coil region" evidence="2">
    <location>
        <begin position="621"/>
        <end position="651"/>
    </location>
</feature>
<feature type="repeat" description="TPR" evidence="1">
    <location>
        <begin position="201"/>
        <end position="234"/>
    </location>
</feature>
<feature type="repeat" description="TPR" evidence="1">
    <location>
        <begin position="500"/>
        <end position="533"/>
    </location>
</feature>
<gene>
    <name evidence="4" type="ORF">TRFO_00937</name>
</gene>
<feature type="compositionally biased region" description="Low complexity" evidence="3">
    <location>
        <begin position="1"/>
        <end position="23"/>
    </location>
</feature>
<dbReference type="PANTHER" id="PTHR44117">
    <property type="entry name" value="INTRAFLAGELLAR TRANSPORT PROTEIN 88 HOMOLOG"/>
    <property type="match status" value="1"/>
</dbReference>
<dbReference type="InterPro" id="IPR011990">
    <property type="entry name" value="TPR-like_helical_dom_sf"/>
</dbReference>
<dbReference type="GO" id="GO:0019894">
    <property type="term" value="F:kinesin binding"/>
    <property type="evidence" value="ECO:0007669"/>
    <property type="project" value="TreeGrafter"/>
</dbReference>
<dbReference type="Proteomes" id="UP000179807">
    <property type="component" value="Unassembled WGS sequence"/>
</dbReference>
<evidence type="ECO:0000313" key="5">
    <source>
        <dbReference type="Proteomes" id="UP000179807"/>
    </source>
</evidence>
<dbReference type="GeneID" id="94824513"/>
<evidence type="ECO:0000256" key="2">
    <source>
        <dbReference type="SAM" id="Coils"/>
    </source>
</evidence>
<feature type="repeat" description="TPR" evidence="1">
    <location>
        <begin position="432"/>
        <end position="465"/>
    </location>
</feature>
<dbReference type="PANTHER" id="PTHR44117:SF1">
    <property type="entry name" value="INTRAFLAGELLAR TRANSPORT PROTEIN 88 HOMOLOG"/>
    <property type="match status" value="1"/>
</dbReference>
<reference evidence="4" key="1">
    <citation type="submission" date="2016-10" db="EMBL/GenBank/DDBJ databases">
        <authorList>
            <person name="Benchimol M."/>
            <person name="Almeida L.G."/>
            <person name="Vasconcelos A.T."/>
            <person name="Perreira-Neves A."/>
            <person name="Rosa I.A."/>
            <person name="Tasca T."/>
            <person name="Bogo M.R."/>
            <person name="de Souza W."/>
        </authorList>
    </citation>
    <scope>NUCLEOTIDE SEQUENCE [LARGE SCALE GENOMIC DNA]</scope>
    <source>
        <strain evidence="4">K</strain>
    </source>
</reference>
<dbReference type="GO" id="GO:1905515">
    <property type="term" value="P:non-motile cilium assembly"/>
    <property type="evidence" value="ECO:0007669"/>
    <property type="project" value="TreeGrafter"/>
</dbReference>
<feature type="repeat" description="TPR" evidence="1">
    <location>
        <begin position="568"/>
        <end position="601"/>
    </location>
</feature>
<dbReference type="GO" id="GO:0036064">
    <property type="term" value="C:ciliary basal body"/>
    <property type="evidence" value="ECO:0007669"/>
    <property type="project" value="TreeGrafter"/>
</dbReference>